<keyword evidence="4" id="KW-1003">Cell membrane</keyword>
<feature type="transmembrane region" description="Helical" evidence="8">
    <location>
        <begin position="111"/>
        <end position="133"/>
    </location>
</feature>
<dbReference type="CDD" id="cd17503">
    <property type="entry name" value="MFS_LmrB_MDR_like"/>
    <property type="match status" value="1"/>
</dbReference>
<evidence type="ECO:0000256" key="4">
    <source>
        <dbReference type="ARBA" id="ARBA00022475"/>
    </source>
</evidence>
<evidence type="ECO:0000256" key="8">
    <source>
        <dbReference type="SAM" id="Phobius"/>
    </source>
</evidence>
<feature type="transmembrane region" description="Helical" evidence="8">
    <location>
        <begin position="406"/>
        <end position="423"/>
    </location>
</feature>
<dbReference type="PROSITE" id="PS50850">
    <property type="entry name" value="MFS"/>
    <property type="match status" value="1"/>
</dbReference>
<feature type="transmembrane region" description="Helical" evidence="8">
    <location>
        <begin position="275"/>
        <end position="298"/>
    </location>
</feature>
<dbReference type="PRINTS" id="PR01036">
    <property type="entry name" value="TCRTETB"/>
</dbReference>
<feature type="transmembrane region" description="Helical" evidence="8">
    <location>
        <begin position="173"/>
        <end position="193"/>
    </location>
</feature>
<evidence type="ECO:0000256" key="3">
    <source>
        <dbReference type="ARBA" id="ARBA00022448"/>
    </source>
</evidence>
<keyword evidence="7 8" id="KW-0472">Membrane</keyword>
<evidence type="ECO:0000313" key="11">
    <source>
        <dbReference type="Proteomes" id="UP000830167"/>
    </source>
</evidence>
<reference evidence="10" key="1">
    <citation type="submission" date="2021-12" db="EMBL/GenBank/DDBJ databases">
        <title>Alicyclobacillaceae gen. nov., sp. nov., isolated from chalcocite enrichment system.</title>
        <authorList>
            <person name="Jiang Z."/>
        </authorList>
    </citation>
    <scope>NUCLEOTIDE SEQUENCE</scope>
    <source>
        <strain evidence="10">MYW30-H2</strain>
    </source>
</reference>
<accession>A0ABY4CSE5</accession>
<evidence type="ECO:0000256" key="6">
    <source>
        <dbReference type="ARBA" id="ARBA00022989"/>
    </source>
</evidence>
<feature type="transmembrane region" description="Helical" evidence="8">
    <location>
        <begin position="205"/>
        <end position="225"/>
    </location>
</feature>
<dbReference type="Pfam" id="PF07690">
    <property type="entry name" value="MFS_1"/>
    <property type="match status" value="1"/>
</dbReference>
<dbReference type="Gene3D" id="1.20.1720.10">
    <property type="entry name" value="Multidrug resistance protein D"/>
    <property type="match status" value="1"/>
</dbReference>
<keyword evidence="6 8" id="KW-1133">Transmembrane helix</keyword>
<name>A0ABY4CSE5_9BACL</name>
<evidence type="ECO:0000256" key="5">
    <source>
        <dbReference type="ARBA" id="ARBA00022692"/>
    </source>
</evidence>
<feature type="transmembrane region" description="Helical" evidence="8">
    <location>
        <begin position="473"/>
        <end position="491"/>
    </location>
</feature>
<dbReference type="InterPro" id="IPR004638">
    <property type="entry name" value="EmrB-like"/>
</dbReference>
<evidence type="ECO:0000259" key="9">
    <source>
        <dbReference type="PROSITE" id="PS50850"/>
    </source>
</evidence>
<keyword evidence="3" id="KW-0813">Transport</keyword>
<dbReference type="PANTHER" id="PTHR42718:SF9">
    <property type="entry name" value="MAJOR FACILITATOR SUPERFAMILY MULTIDRUG TRANSPORTER MFSC"/>
    <property type="match status" value="1"/>
</dbReference>
<feature type="transmembrane region" description="Helical" evidence="8">
    <location>
        <begin position="86"/>
        <end position="105"/>
    </location>
</feature>
<organism evidence="10 11">
    <name type="scientific">Fodinisporobacter ferrooxydans</name>
    <dbReference type="NCBI Taxonomy" id="2901836"/>
    <lineage>
        <taxon>Bacteria</taxon>
        <taxon>Bacillati</taxon>
        <taxon>Bacillota</taxon>
        <taxon>Bacilli</taxon>
        <taxon>Bacillales</taxon>
        <taxon>Alicyclobacillaceae</taxon>
        <taxon>Fodinisporobacter</taxon>
    </lineage>
</organism>
<dbReference type="Gene3D" id="1.20.1250.20">
    <property type="entry name" value="MFS general substrate transporter like domains"/>
    <property type="match status" value="1"/>
</dbReference>
<sequence length="508" mass="55150">MAETSATIQPPQEQQGQWLALIAIILGAFVAILNNSLINVALPKLVNTLSSTTDRMQWVLTGYMLASGVIIPISGYMGDRLGYKKFFTIALSIFTVGSALCATAWSDTSLIFFRIVAGLGGGVIMPLSMAIIYKIIPRHQIGMALGIWGISAMVAPAIGPTLSGYLIQYYSWRLLFIVSIPVSLLAILMVLLLLKETEIVKGKKFDFAGFFLSATSAGTLLYALSNGQKDGWTSFEIVSLLYISVSALVLLFYVETGKEDPIIDFSLFKNIQFTLSVLAGCLIMIGMYGGVFLTPIYLQNIQDMSTIDTGLLLMPQAIAMAIMMPIAGRLFDKIGAMPLALVGLTLLSIMTYQLHQLTTITSQNWLKYILMVRGIGIGLCMMPISTAGMNAVHPHQVAKASAQSNLIRQVAASFGIAILTMIMQDQTQLHAEQIRETVTLHSVAAQLFPTPAAMAQLTGIITLESLARGIADAFELSSIPLFLAIPIAFLFRRRKPHMPIQPNKQSAS</sequence>
<feature type="domain" description="Major facilitator superfamily (MFS) profile" evidence="9">
    <location>
        <begin position="20"/>
        <end position="496"/>
    </location>
</feature>
<gene>
    <name evidence="10" type="ORF">LSG31_08205</name>
</gene>
<feature type="transmembrane region" description="Helical" evidence="8">
    <location>
        <begin position="334"/>
        <end position="353"/>
    </location>
</feature>
<evidence type="ECO:0000313" key="10">
    <source>
        <dbReference type="EMBL" id="UOF92166.1"/>
    </source>
</evidence>
<dbReference type="PANTHER" id="PTHR42718">
    <property type="entry name" value="MAJOR FACILITATOR SUPERFAMILY MULTIDRUG TRANSPORTER MFSC"/>
    <property type="match status" value="1"/>
</dbReference>
<feature type="transmembrane region" description="Helical" evidence="8">
    <location>
        <begin position="145"/>
        <end position="167"/>
    </location>
</feature>
<comment type="subcellular location">
    <subcellularLocation>
        <location evidence="1">Cell membrane</location>
        <topology evidence="1">Multi-pass membrane protein</topology>
    </subcellularLocation>
</comment>
<evidence type="ECO:0000256" key="7">
    <source>
        <dbReference type="ARBA" id="ARBA00023136"/>
    </source>
</evidence>
<dbReference type="Proteomes" id="UP000830167">
    <property type="component" value="Chromosome"/>
</dbReference>
<evidence type="ECO:0000256" key="2">
    <source>
        <dbReference type="ARBA" id="ARBA00008537"/>
    </source>
</evidence>
<dbReference type="NCBIfam" id="TIGR00711">
    <property type="entry name" value="efflux_EmrB"/>
    <property type="match status" value="1"/>
</dbReference>
<protein>
    <submittedName>
        <fullName evidence="10">DHA2 family efflux MFS transporter permease subunit</fullName>
    </submittedName>
</protein>
<dbReference type="SUPFAM" id="SSF103473">
    <property type="entry name" value="MFS general substrate transporter"/>
    <property type="match status" value="1"/>
</dbReference>
<dbReference type="InterPro" id="IPR011701">
    <property type="entry name" value="MFS"/>
</dbReference>
<feature type="transmembrane region" description="Helical" evidence="8">
    <location>
        <begin position="18"/>
        <end position="38"/>
    </location>
</feature>
<feature type="transmembrane region" description="Helical" evidence="8">
    <location>
        <begin position="365"/>
        <end position="385"/>
    </location>
</feature>
<feature type="transmembrane region" description="Helical" evidence="8">
    <location>
        <begin position="237"/>
        <end position="254"/>
    </location>
</feature>
<dbReference type="InterPro" id="IPR036259">
    <property type="entry name" value="MFS_trans_sf"/>
</dbReference>
<feature type="transmembrane region" description="Helical" evidence="8">
    <location>
        <begin position="310"/>
        <end position="327"/>
    </location>
</feature>
<feature type="transmembrane region" description="Helical" evidence="8">
    <location>
        <begin position="58"/>
        <end position="77"/>
    </location>
</feature>
<proteinExistence type="inferred from homology"/>
<dbReference type="RefSeq" id="WP_347438852.1">
    <property type="nucleotide sequence ID" value="NZ_CP089291.1"/>
</dbReference>
<comment type="similarity">
    <text evidence="2">Belongs to the major facilitator superfamily. EmrB family.</text>
</comment>
<keyword evidence="11" id="KW-1185">Reference proteome</keyword>
<dbReference type="EMBL" id="CP089291">
    <property type="protein sequence ID" value="UOF92166.1"/>
    <property type="molecule type" value="Genomic_DNA"/>
</dbReference>
<dbReference type="InterPro" id="IPR020846">
    <property type="entry name" value="MFS_dom"/>
</dbReference>
<evidence type="ECO:0000256" key="1">
    <source>
        <dbReference type="ARBA" id="ARBA00004651"/>
    </source>
</evidence>
<keyword evidence="5 8" id="KW-0812">Transmembrane</keyword>